<proteinExistence type="evidence at transcript level"/>
<evidence type="ECO:0000313" key="6">
    <source>
        <dbReference type="EMBL" id="WMV69962.1"/>
    </source>
</evidence>
<feature type="domain" description="RRM" evidence="5">
    <location>
        <begin position="24"/>
        <end position="97"/>
    </location>
</feature>
<organism evidence="6">
    <name type="scientific">Euglena gracilis</name>
    <dbReference type="NCBI Taxonomy" id="3039"/>
    <lineage>
        <taxon>Eukaryota</taxon>
        <taxon>Discoba</taxon>
        <taxon>Euglenozoa</taxon>
        <taxon>Euglenida</taxon>
        <taxon>Spirocuta</taxon>
        <taxon>Euglenophyceae</taxon>
        <taxon>Euglenales</taxon>
        <taxon>Euglenaceae</taxon>
        <taxon>Euglena</taxon>
    </lineage>
</organism>
<dbReference type="Pfam" id="PF13893">
    <property type="entry name" value="RRM_5"/>
    <property type="match status" value="1"/>
</dbReference>
<reference evidence="6" key="1">
    <citation type="journal article" date="2023" name="Acta Biochim. Biophys. Sin.">
        <title>Transcriptomic and genomic identification of spliceosomal genes from Euglena gracilis.</title>
        <authorList>
            <person name="Gao P."/>
            <person name="Zhong Y."/>
            <person name="Sun C."/>
        </authorList>
    </citation>
    <scope>NUCLEOTIDE SEQUENCE</scope>
</reference>
<evidence type="ECO:0000256" key="1">
    <source>
        <dbReference type="ARBA" id="ARBA00022737"/>
    </source>
</evidence>
<dbReference type="GO" id="GO:0003723">
    <property type="term" value="F:RNA binding"/>
    <property type="evidence" value="ECO:0007669"/>
    <property type="project" value="UniProtKB-UniRule"/>
</dbReference>
<evidence type="ECO:0000259" key="5">
    <source>
        <dbReference type="PROSITE" id="PS50102"/>
    </source>
</evidence>
<evidence type="ECO:0000256" key="4">
    <source>
        <dbReference type="SAM" id="MobiDB-lite"/>
    </source>
</evidence>
<accession>A0AA51UAM7</accession>
<feature type="domain" description="RRM" evidence="5">
    <location>
        <begin position="242"/>
        <end position="315"/>
    </location>
</feature>
<dbReference type="InterPro" id="IPR035979">
    <property type="entry name" value="RBD_domain_sf"/>
</dbReference>
<dbReference type="PANTHER" id="PTHR15592">
    <property type="entry name" value="MATRIN 3/NUCLEAR PROTEIN 220-RELATED"/>
    <property type="match status" value="1"/>
</dbReference>
<protein>
    <submittedName>
        <fullName evidence="6">Polypyrimidine tract-binding protein 1/2</fullName>
    </submittedName>
</protein>
<keyword evidence="2 3" id="KW-0694">RNA-binding</keyword>
<dbReference type="AlphaFoldDB" id="A0AA51UAM7"/>
<dbReference type="EMBL" id="OQ397630">
    <property type="protein sequence ID" value="WMV69962.1"/>
    <property type="molecule type" value="mRNA"/>
</dbReference>
<dbReference type="InterPro" id="IPR000504">
    <property type="entry name" value="RRM_dom"/>
</dbReference>
<dbReference type="PROSITE" id="PS50102">
    <property type="entry name" value="RRM"/>
    <property type="match status" value="2"/>
</dbReference>
<dbReference type="Gene3D" id="3.30.70.330">
    <property type="match status" value="4"/>
</dbReference>
<dbReference type="InterPro" id="IPR021790">
    <property type="entry name" value="PTBP1-like_RRM2"/>
</dbReference>
<sequence length="438" mass="49209">MSRKRSSDGDSGSSKRFKNDQPSRVVFLRNLPGMVTDAEINEVCARFGTLVNIMRLDAKNQAFIEFEHLDGAKALLRTFNGQFPIKGKIASALYSDRQYISFTRELDDNPPNRILFVIITLQIHPVDCDTLYQVFSRIGKVRKVVLQTKAVQLQGFVEMETAAQAAEAKAQFNHKHIYACSCRLSIAFAKLQTLDCSDPNYTRDYTVSEPRSSQPASSSMAITSVPQDDQFSDRRSEDSGGCVLLVNGLDDKIKPEELFNLFGTCGDVMKVKILFNKRDSALLEFRNSSQAATAREMMQGCPISGRQLHIVPSSKDSINISRADNQEADLSRDFTHCGSHRFRDENSPQFQYIRPPCEILHVSNIPPNIDEEALMDAFAPFGARHAELFKKKTTMGTVVFKSVESPRGECGLGRRPPSNPLPSRLPRFHRTFTLRFPI</sequence>
<dbReference type="InterPro" id="IPR012677">
    <property type="entry name" value="Nucleotide-bd_a/b_plait_sf"/>
</dbReference>
<evidence type="ECO:0000256" key="3">
    <source>
        <dbReference type="PROSITE-ProRule" id="PRU00176"/>
    </source>
</evidence>
<evidence type="ECO:0000256" key="2">
    <source>
        <dbReference type="ARBA" id="ARBA00022884"/>
    </source>
</evidence>
<feature type="compositionally biased region" description="Low complexity" evidence="4">
    <location>
        <begin position="208"/>
        <end position="224"/>
    </location>
</feature>
<dbReference type="SMART" id="SM00360">
    <property type="entry name" value="RRM"/>
    <property type="match status" value="4"/>
</dbReference>
<keyword evidence="1" id="KW-0677">Repeat</keyword>
<name>A0AA51UAM7_EUGGR</name>
<gene>
    <name evidence="6" type="primary">PTBP-C</name>
</gene>
<feature type="region of interest" description="Disordered" evidence="4">
    <location>
        <begin position="206"/>
        <end position="237"/>
    </location>
</feature>
<dbReference type="Pfam" id="PF11835">
    <property type="entry name" value="RRM_8"/>
    <property type="match status" value="1"/>
</dbReference>
<dbReference type="CDD" id="cd00590">
    <property type="entry name" value="RRM_SF"/>
    <property type="match status" value="1"/>
</dbReference>
<dbReference type="SUPFAM" id="SSF54928">
    <property type="entry name" value="RNA-binding domain, RBD"/>
    <property type="match status" value="3"/>
</dbReference>
<dbReference type="Pfam" id="PF00076">
    <property type="entry name" value="RRM_1"/>
    <property type="match status" value="1"/>
</dbReference>